<organism evidence="1 2">
    <name type="scientific">Saccharothrix algeriensis</name>
    <dbReference type="NCBI Taxonomy" id="173560"/>
    <lineage>
        <taxon>Bacteria</taxon>
        <taxon>Bacillati</taxon>
        <taxon>Actinomycetota</taxon>
        <taxon>Actinomycetes</taxon>
        <taxon>Pseudonocardiales</taxon>
        <taxon>Pseudonocardiaceae</taxon>
        <taxon>Saccharothrix</taxon>
    </lineage>
</organism>
<proteinExistence type="predicted"/>
<dbReference type="AlphaFoldDB" id="A0A8T8I1H5"/>
<dbReference type="EMBL" id="CP072788">
    <property type="protein sequence ID" value="QTR04478.1"/>
    <property type="molecule type" value="Genomic_DNA"/>
</dbReference>
<reference evidence="1" key="1">
    <citation type="submission" date="2021-04" db="EMBL/GenBank/DDBJ databases">
        <title>Saccharothrix algeriensis WGS.</title>
        <authorList>
            <person name="Stuskova K."/>
            <person name="Hakalova E."/>
            <person name="Tebbal A.B."/>
            <person name="Eichmeier A."/>
        </authorList>
    </citation>
    <scope>NUCLEOTIDE SEQUENCE</scope>
    <source>
        <strain evidence="1">NRRL B-24137</strain>
    </source>
</reference>
<evidence type="ECO:0000313" key="2">
    <source>
        <dbReference type="Proteomes" id="UP000671828"/>
    </source>
</evidence>
<gene>
    <name evidence="1" type="ORF">J7S33_06240</name>
</gene>
<accession>A0A8T8I1H5</accession>
<sequence>MSDDDLVPDELRLIPVSNTADGAFTGVQAGVIHGGVRLGVDRTPRLVALRATHAELDDVRRYFERPGGYTTARRLLVDVGAEEVVEANRERPLGAFDDLAAGSTAVAAAPHRGGLKALLPWVARVLRLHGVSARDPLVRDLDLAEVEVPLTDEHDPGRWCRPRHHRAHRTRR</sequence>
<dbReference type="Proteomes" id="UP000671828">
    <property type="component" value="Chromosome"/>
</dbReference>
<name>A0A8T8I1H5_9PSEU</name>
<evidence type="ECO:0000313" key="1">
    <source>
        <dbReference type="EMBL" id="QTR04478.1"/>
    </source>
</evidence>
<protein>
    <submittedName>
        <fullName evidence="1">Uncharacterized protein</fullName>
    </submittedName>
</protein>